<protein>
    <submittedName>
        <fullName evidence="1">Uncharacterized protein</fullName>
    </submittedName>
</protein>
<evidence type="ECO:0000313" key="1">
    <source>
        <dbReference type="EMBL" id="JAE15362.1"/>
    </source>
</evidence>
<reference evidence="1" key="2">
    <citation type="journal article" date="2015" name="Data Brief">
        <title>Shoot transcriptome of the giant reed, Arundo donax.</title>
        <authorList>
            <person name="Barrero R.A."/>
            <person name="Guerrero F.D."/>
            <person name="Moolhuijzen P."/>
            <person name="Goolsby J.A."/>
            <person name="Tidwell J."/>
            <person name="Bellgard S.E."/>
            <person name="Bellgard M.I."/>
        </authorList>
    </citation>
    <scope>NUCLEOTIDE SEQUENCE</scope>
    <source>
        <tissue evidence="1">Shoot tissue taken approximately 20 cm above the soil surface</tissue>
    </source>
</reference>
<reference evidence="1" key="1">
    <citation type="submission" date="2014-09" db="EMBL/GenBank/DDBJ databases">
        <authorList>
            <person name="Magalhaes I.L.F."/>
            <person name="Oliveira U."/>
            <person name="Santos F.R."/>
            <person name="Vidigal T.H.D.A."/>
            <person name="Brescovit A.D."/>
            <person name="Santos A.J."/>
        </authorList>
    </citation>
    <scope>NUCLEOTIDE SEQUENCE</scope>
    <source>
        <tissue evidence="1">Shoot tissue taken approximately 20 cm above the soil surface</tissue>
    </source>
</reference>
<dbReference type="EMBL" id="GBRH01182534">
    <property type="protein sequence ID" value="JAE15362.1"/>
    <property type="molecule type" value="Transcribed_RNA"/>
</dbReference>
<name>A0A0A9FSW4_ARUDO</name>
<proteinExistence type="predicted"/>
<organism evidence="1">
    <name type="scientific">Arundo donax</name>
    <name type="common">Giant reed</name>
    <name type="synonym">Donax arundinaceus</name>
    <dbReference type="NCBI Taxonomy" id="35708"/>
    <lineage>
        <taxon>Eukaryota</taxon>
        <taxon>Viridiplantae</taxon>
        <taxon>Streptophyta</taxon>
        <taxon>Embryophyta</taxon>
        <taxon>Tracheophyta</taxon>
        <taxon>Spermatophyta</taxon>
        <taxon>Magnoliopsida</taxon>
        <taxon>Liliopsida</taxon>
        <taxon>Poales</taxon>
        <taxon>Poaceae</taxon>
        <taxon>PACMAD clade</taxon>
        <taxon>Arundinoideae</taxon>
        <taxon>Arundineae</taxon>
        <taxon>Arundo</taxon>
    </lineage>
</organism>
<sequence>MYHQQCLSKNIKITIKPQNKELIGSGPTLFDLLFYMLV</sequence>
<accession>A0A0A9FSW4</accession>
<dbReference type="AlphaFoldDB" id="A0A0A9FSW4"/>